<feature type="transmembrane region" description="Helical" evidence="1">
    <location>
        <begin position="224"/>
        <end position="242"/>
    </location>
</feature>
<dbReference type="EMBL" id="CP155573">
    <property type="protein sequence ID" value="XFO65254.1"/>
    <property type="molecule type" value="Genomic_DNA"/>
</dbReference>
<proteinExistence type="predicted"/>
<feature type="transmembrane region" description="Helical" evidence="1">
    <location>
        <begin position="6"/>
        <end position="23"/>
    </location>
</feature>
<keyword evidence="1" id="KW-0472">Membrane</keyword>
<evidence type="ECO:0000313" key="3">
    <source>
        <dbReference type="Proteomes" id="UP000216752"/>
    </source>
</evidence>
<dbReference type="Proteomes" id="UP000216752">
    <property type="component" value="Chromosome"/>
</dbReference>
<feature type="transmembrane region" description="Helical" evidence="1">
    <location>
        <begin position="198"/>
        <end position="217"/>
    </location>
</feature>
<keyword evidence="3" id="KW-1185">Reference proteome</keyword>
<protein>
    <submittedName>
        <fullName evidence="2">Uncharacterized protein</fullName>
    </submittedName>
</protein>
<gene>
    <name evidence="2" type="ORF">SPSIL_013630</name>
</gene>
<sequence>MSFAYWYYGLIALSVVLLGASLSHGKNWRLLVLHLMVAGIIHPFEVVVMLTGGYYYIPGIVPDPQVDSLIGALVSDLLIVPASAVAINSFSLSWRFILGIAAVFTGIDWLYVKAGVYVHFWWKSIYTGIGIIILYAIGRRFWLGLQEKQPSLVFRLLTIYLTYIPIPIVINFVVSRVFNIFKFEYLLFSALEKNHPVINAVHIILTGLVFTLCFGLRLRFRYRLLGIILLVSVNLALGYYNIFVSPIEMSSQYLTLVPIIGALFVFALFHVAKLNYLFP</sequence>
<organism evidence="2 3">
    <name type="scientific">Sporomusa silvacetica DSM 10669</name>
    <dbReference type="NCBI Taxonomy" id="1123289"/>
    <lineage>
        <taxon>Bacteria</taxon>
        <taxon>Bacillati</taxon>
        <taxon>Bacillota</taxon>
        <taxon>Negativicutes</taxon>
        <taxon>Selenomonadales</taxon>
        <taxon>Sporomusaceae</taxon>
        <taxon>Sporomusa</taxon>
    </lineage>
</organism>
<name>A0ABZ3IHU2_9FIRM</name>
<keyword evidence="1" id="KW-0812">Transmembrane</keyword>
<feature type="transmembrane region" description="Helical" evidence="1">
    <location>
        <begin position="254"/>
        <end position="272"/>
    </location>
</feature>
<keyword evidence="1" id="KW-1133">Transmembrane helix</keyword>
<evidence type="ECO:0000256" key="1">
    <source>
        <dbReference type="SAM" id="Phobius"/>
    </source>
</evidence>
<feature type="transmembrane region" description="Helical" evidence="1">
    <location>
        <begin position="30"/>
        <end position="57"/>
    </location>
</feature>
<feature type="transmembrane region" description="Helical" evidence="1">
    <location>
        <begin position="118"/>
        <end position="137"/>
    </location>
</feature>
<feature type="transmembrane region" description="Helical" evidence="1">
    <location>
        <begin position="157"/>
        <end position="178"/>
    </location>
</feature>
<accession>A0ABZ3IHU2</accession>
<feature type="transmembrane region" description="Helical" evidence="1">
    <location>
        <begin position="94"/>
        <end position="112"/>
    </location>
</feature>
<reference evidence="2" key="1">
    <citation type="submission" date="2024-05" db="EMBL/GenBank/DDBJ databases">
        <title>Isolation and characterization of Sporomusa carbonis sp. nov., a carboxydotrophic hydrogenogen in the genus of Sporomusa isolated from a charcoal burning pile.</title>
        <authorList>
            <person name="Boeer T."/>
            <person name="Rosenbaum F."/>
            <person name="Eysell L."/>
            <person name="Mueller V."/>
            <person name="Daniel R."/>
            <person name="Poehlein A."/>
        </authorList>
    </citation>
    <scope>NUCLEOTIDE SEQUENCE [LARGE SCALE GENOMIC DNA]</scope>
    <source>
        <strain evidence="2">DSM 10669</strain>
    </source>
</reference>
<evidence type="ECO:0000313" key="2">
    <source>
        <dbReference type="EMBL" id="XFO65254.1"/>
    </source>
</evidence>
<feature type="transmembrane region" description="Helical" evidence="1">
    <location>
        <begin position="69"/>
        <end position="87"/>
    </location>
</feature>